<reference evidence="5" key="1">
    <citation type="journal article" date="2014" name="Int. J. Syst. Evol. Microbiol.">
        <title>Complete genome sequence of Corynebacterium casei LMG S-19264T (=DSM 44701T), isolated from a smear-ripened cheese.</title>
        <authorList>
            <consortium name="US DOE Joint Genome Institute (JGI-PGF)"/>
            <person name="Walter F."/>
            <person name="Albersmeier A."/>
            <person name="Kalinowski J."/>
            <person name="Ruckert C."/>
        </authorList>
    </citation>
    <scope>NUCLEOTIDE SEQUENCE</scope>
    <source>
        <strain evidence="5">JCM 17251</strain>
    </source>
</reference>
<dbReference type="GO" id="GO:0030288">
    <property type="term" value="C:outer membrane-bounded periplasmic space"/>
    <property type="evidence" value="ECO:0007669"/>
    <property type="project" value="TreeGrafter"/>
</dbReference>
<dbReference type="EMBL" id="BMOS01000007">
    <property type="protein sequence ID" value="GGN55219.1"/>
    <property type="molecule type" value="Genomic_DNA"/>
</dbReference>
<name>A0A918D0U3_9BACI</name>
<dbReference type="PANTHER" id="PTHR30404">
    <property type="entry name" value="N-ACETYLMURAMOYL-L-ALANINE AMIDASE"/>
    <property type="match status" value="1"/>
</dbReference>
<dbReference type="InterPro" id="IPR002508">
    <property type="entry name" value="MurNAc-LAA_cat"/>
</dbReference>
<evidence type="ECO:0000256" key="2">
    <source>
        <dbReference type="ARBA" id="ARBA00023316"/>
    </source>
</evidence>
<dbReference type="InterPro" id="IPR050695">
    <property type="entry name" value="N-acetylmuramoyl_amidase_3"/>
</dbReference>
<dbReference type="InterPro" id="IPR003646">
    <property type="entry name" value="SH3-like_bac-type"/>
</dbReference>
<sequence>MSFRKIIILSFTFLLLLTSTAFAKNAMIEEDKLNVRTGPGTDFDRIGQVNSGDEYEILEETDEWIKIQYADSEGWITKEFVTINEEDDPVKETKEEEEKLEEPSLSTVTIQQDGTHLREEASPGSDIVAFTDKDEEFEVVSETENWLEITNDKVSGFVLRDYIEQTGNRNTSLRGKTIIIDAGHGGRDVGAIGISGSYEKDITYLTARELERELTALGAEVVMTRQNDEFIPLESRSSLANVINTDAFLSIHYNSFPEVPSVSGIESFYYHDQYESLATYVHDEIIKETNEKDRGISNQDLYVTRLTFNPGILLELGFISNEESDELLHSTGYQKKMVTGIINGLQRYFADTE</sequence>
<keyword evidence="2" id="KW-0961">Cell wall biogenesis/degradation</keyword>
<proteinExistence type="predicted"/>
<dbReference type="Proteomes" id="UP000624041">
    <property type="component" value="Unassembled WGS sequence"/>
</dbReference>
<feature type="domain" description="SH3b" evidence="4">
    <location>
        <begin position="23"/>
        <end position="85"/>
    </location>
</feature>
<accession>A0A918D0U3</accession>
<dbReference type="SUPFAM" id="SSF53187">
    <property type="entry name" value="Zn-dependent exopeptidases"/>
    <property type="match status" value="1"/>
</dbReference>
<dbReference type="Pfam" id="PF08239">
    <property type="entry name" value="SH3_3"/>
    <property type="match status" value="2"/>
</dbReference>
<dbReference type="GO" id="GO:0009253">
    <property type="term" value="P:peptidoglycan catabolic process"/>
    <property type="evidence" value="ECO:0007669"/>
    <property type="project" value="InterPro"/>
</dbReference>
<evidence type="ECO:0000256" key="3">
    <source>
        <dbReference type="SAM" id="SignalP"/>
    </source>
</evidence>
<dbReference type="GO" id="GO:0071555">
    <property type="term" value="P:cell wall organization"/>
    <property type="evidence" value="ECO:0007669"/>
    <property type="project" value="UniProtKB-KW"/>
</dbReference>
<comment type="caution">
    <text evidence="5">The sequence shown here is derived from an EMBL/GenBank/DDBJ whole genome shotgun (WGS) entry which is preliminary data.</text>
</comment>
<keyword evidence="1" id="KW-0378">Hydrolase</keyword>
<dbReference type="GO" id="GO:0008745">
    <property type="term" value="F:N-acetylmuramoyl-L-alanine amidase activity"/>
    <property type="evidence" value="ECO:0007669"/>
    <property type="project" value="InterPro"/>
</dbReference>
<feature type="chain" id="PRO_5037320006" description="SH3b domain-containing protein" evidence="3">
    <location>
        <begin position="24"/>
        <end position="353"/>
    </location>
</feature>
<dbReference type="CDD" id="cd02696">
    <property type="entry name" value="MurNAc-LAA"/>
    <property type="match status" value="1"/>
</dbReference>
<dbReference type="Pfam" id="PF01520">
    <property type="entry name" value="Amidase_3"/>
    <property type="match status" value="1"/>
</dbReference>
<dbReference type="PANTHER" id="PTHR30404:SF0">
    <property type="entry name" value="N-ACETYLMURAMOYL-L-ALANINE AMIDASE AMIC"/>
    <property type="match status" value="1"/>
</dbReference>
<dbReference type="RefSeq" id="WP_188856574.1">
    <property type="nucleotide sequence ID" value="NZ_BMOS01000007.1"/>
</dbReference>
<keyword evidence="3" id="KW-0732">Signal</keyword>
<dbReference type="SMART" id="SM00646">
    <property type="entry name" value="Ami_3"/>
    <property type="match status" value="1"/>
</dbReference>
<evidence type="ECO:0000259" key="4">
    <source>
        <dbReference type="PROSITE" id="PS51781"/>
    </source>
</evidence>
<organism evidence="5 6">
    <name type="scientific">Oceanobacillus indicireducens</name>
    <dbReference type="NCBI Taxonomy" id="1004261"/>
    <lineage>
        <taxon>Bacteria</taxon>
        <taxon>Bacillati</taxon>
        <taxon>Bacillota</taxon>
        <taxon>Bacilli</taxon>
        <taxon>Bacillales</taxon>
        <taxon>Bacillaceae</taxon>
        <taxon>Oceanobacillus</taxon>
    </lineage>
</organism>
<reference evidence="5" key="2">
    <citation type="submission" date="2020-09" db="EMBL/GenBank/DDBJ databases">
        <authorList>
            <person name="Sun Q."/>
            <person name="Ohkuma M."/>
        </authorList>
    </citation>
    <scope>NUCLEOTIDE SEQUENCE</scope>
    <source>
        <strain evidence="5">JCM 17251</strain>
    </source>
</reference>
<protein>
    <recommendedName>
        <fullName evidence="4">SH3b domain-containing protein</fullName>
    </recommendedName>
</protein>
<gene>
    <name evidence="5" type="ORF">GCM10007971_13780</name>
</gene>
<evidence type="ECO:0000313" key="5">
    <source>
        <dbReference type="EMBL" id="GGN55219.1"/>
    </source>
</evidence>
<keyword evidence="6" id="KW-1185">Reference proteome</keyword>
<evidence type="ECO:0000256" key="1">
    <source>
        <dbReference type="ARBA" id="ARBA00022801"/>
    </source>
</evidence>
<dbReference type="Gene3D" id="2.30.30.40">
    <property type="entry name" value="SH3 Domains"/>
    <property type="match status" value="2"/>
</dbReference>
<dbReference type="SMART" id="SM00287">
    <property type="entry name" value="SH3b"/>
    <property type="match status" value="2"/>
</dbReference>
<evidence type="ECO:0000313" key="6">
    <source>
        <dbReference type="Proteomes" id="UP000624041"/>
    </source>
</evidence>
<dbReference type="Gene3D" id="3.40.630.40">
    <property type="entry name" value="Zn-dependent exopeptidases"/>
    <property type="match status" value="1"/>
</dbReference>
<dbReference type="AlphaFoldDB" id="A0A918D0U3"/>
<feature type="signal peptide" evidence="3">
    <location>
        <begin position="1"/>
        <end position="23"/>
    </location>
</feature>
<dbReference type="PROSITE" id="PS51781">
    <property type="entry name" value="SH3B"/>
    <property type="match status" value="1"/>
</dbReference>